<keyword evidence="4" id="KW-1003">Cell membrane</keyword>
<keyword evidence="11 12" id="KW-0472">Membrane</keyword>
<dbReference type="PANTHER" id="PTHR43711">
    <property type="entry name" value="TWO-COMPONENT HISTIDINE KINASE"/>
    <property type="match status" value="1"/>
</dbReference>
<dbReference type="Proteomes" id="UP000177107">
    <property type="component" value="Unassembled WGS sequence"/>
</dbReference>
<evidence type="ECO:0000256" key="1">
    <source>
        <dbReference type="ARBA" id="ARBA00000085"/>
    </source>
</evidence>
<dbReference type="SUPFAM" id="SSF55874">
    <property type="entry name" value="ATPase domain of HSP90 chaperone/DNA topoisomerase II/histidine kinase"/>
    <property type="match status" value="1"/>
</dbReference>
<dbReference type="PANTHER" id="PTHR43711:SF31">
    <property type="entry name" value="HISTIDINE KINASE"/>
    <property type="match status" value="1"/>
</dbReference>
<feature type="transmembrane region" description="Helical" evidence="12">
    <location>
        <begin position="179"/>
        <end position="199"/>
    </location>
</feature>
<evidence type="ECO:0000256" key="7">
    <source>
        <dbReference type="ARBA" id="ARBA00022741"/>
    </source>
</evidence>
<dbReference type="Gene3D" id="1.10.287.130">
    <property type="match status" value="1"/>
</dbReference>
<keyword evidence="12" id="KW-1133">Transmembrane helix</keyword>
<feature type="domain" description="Histidine kinase" evidence="13">
    <location>
        <begin position="305"/>
        <end position="521"/>
    </location>
</feature>
<feature type="transmembrane region" description="Helical" evidence="12">
    <location>
        <begin position="38"/>
        <end position="58"/>
    </location>
</feature>
<evidence type="ECO:0000256" key="6">
    <source>
        <dbReference type="ARBA" id="ARBA00022679"/>
    </source>
</evidence>
<dbReference type="EMBL" id="MFLM01000029">
    <property type="protein sequence ID" value="OGG67675.1"/>
    <property type="molecule type" value="Genomic_DNA"/>
</dbReference>
<proteinExistence type="predicted"/>
<dbReference type="SUPFAM" id="SSF47384">
    <property type="entry name" value="Homodimeric domain of signal transducing histidine kinase"/>
    <property type="match status" value="1"/>
</dbReference>
<keyword evidence="6" id="KW-0808">Transferase</keyword>
<dbReference type="GO" id="GO:0005886">
    <property type="term" value="C:plasma membrane"/>
    <property type="evidence" value="ECO:0007669"/>
    <property type="project" value="UniProtKB-SubCell"/>
</dbReference>
<accession>A0A1F6E1U1</accession>
<evidence type="ECO:0000259" key="13">
    <source>
        <dbReference type="PROSITE" id="PS50109"/>
    </source>
</evidence>
<gene>
    <name evidence="14" type="ORF">A3C95_00955</name>
</gene>
<evidence type="ECO:0000256" key="8">
    <source>
        <dbReference type="ARBA" id="ARBA00022777"/>
    </source>
</evidence>
<dbReference type="InterPro" id="IPR036097">
    <property type="entry name" value="HisK_dim/P_sf"/>
</dbReference>
<dbReference type="CDD" id="cd00082">
    <property type="entry name" value="HisKA"/>
    <property type="match status" value="1"/>
</dbReference>
<dbReference type="SMART" id="SM00387">
    <property type="entry name" value="HATPase_c"/>
    <property type="match status" value="1"/>
</dbReference>
<keyword evidence="7" id="KW-0547">Nucleotide-binding</keyword>
<feature type="transmembrane region" description="Helical" evidence="12">
    <location>
        <begin position="12"/>
        <end position="31"/>
    </location>
</feature>
<keyword evidence="8" id="KW-0418">Kinase</keyword>
<evidence type="ECO:0000256" key="10">
    <source>
        <dbReference type="ARBA" id="ARBA00023012"/>
    </source>
</evidence>
<dbReference type="FunFam" id="3.30.565.10:FF:000023">
    <property type="entry name" value="PAS domain-containing sensor histidine kinase"/>
    <property type="match status" value="1"/>
</dbReference>
<feature type="transmembrane region" description="Helical" evidence="12">
    <location>
        <begin position="70"/>
        <end position="90"/>
    </location>
</feature>
<dbReference type="Pfam" id="PF02518">
    <property type="entry name" value="HATPase_c"/>
    <property type="match status" value="1"/>
</dbReference>
<evidence type="ECO:0000313" key="14">
    <source>
        <dbReference type="EMBL" id="OGG67675.1"/>
    </source>
</evidence>
<sequence length="522" mass="58147">MGGFDNQLLVTVGANIISAALILAGGLFVLFQNPRRDINWLFFFLTASTLAYTVLFIIASLQTDYAAAYFWWFLNIFDVFIAMAVVHFIFRVINRERQWRWFIIATYTTGLGIFAVAWLNPAWFLPSVVPKLYFAYYLTAGGWYIVMLVYFLGTPLVAAGNLIASYYTSVGIERKRLEYFILMLAIGYAIGCLNFLLVFDVPFDPVFGALMGLYLIPIAYGIFSTNLLDIRLVVRRAFYYAISIAAIAGFLMALILLNGFLVRTVPGIQFWTVPVIVAIAAFIIGRAVWKQAREAEKLKYEFITIATHKLRTPLTRIRWAIPELLAASGGNETLHKGIRRIDDANNRLIELTNVLMEASHPGGTYDYQEIPVDLKHLAWEAIKRFATQISEKKLAISVNPGEAPKALGDARRLTLVVEVLVENAVMYTPAGGTVKIGVAPNRRGVRFSVADTGIGVKREDQEHIFSSFFRTTSARTVDTEGVGLGLSLAKRILDRQGGRIGVESAGEGKGSTFWFILPAAEE</sequence>
<protein>
    <recommendedName>
        <fullName evidence="3">histidine kinase</fullName>
        <ecNumber evidence="3">2.7.13.3</ecNumber>
    </recommendedName>
</protein>
<dbReference type="GO" id="GO:0000155">
    <property type="term" value="F:phosphorelay sensor kinase activity"/>
    <property type="evidence" value="ECO:0007669"/>
    <property type="project" value="InterPro"/>
</dbReference>
<evidence type="ECO:0000256" key="2">
    <source>
        <dbReference type="ARBA" id="ARBA00004236"/>
    </source>
</evidence>
<dbReference type="InterPro" id="IPR036890">
    <property type="entry name" value="HATPase_C_sf"/>
</dbReference>
<feature type="transmembrane region" description="Helical" evidence="12">
    <location>
        <begin position="237"/>
        <end position="262"/>
    </location>
</feature>
<keyword evidence="12" id="KW-0812">Transmembrane</keyword>
<dbReference type="InterPro" id="IPR005467">
    <property type="entry name" value="His_kinase_dom"/>
</dbReference>
<dbReference type="Gene3D" id="3.30.565.10">
    <property type="entry name" value="Histidine kinase-like ATPase, C-terminal domain"/>
    <property type="match status" value="1"/>
</dbReference>
<feature type="transmembrane region" description="Helical" evidence="12">
    <location>
        <begin position="102"/>
        <end position="123"/>
    </location>
</feature>
<organism evidence="14 15">
    <name type="scientific">Candidatus Kaiserbacteria bacterium RIFCSPHIGHO2_02_FULL_56_30</name>
    <dbReference type="NCBI Taxonomy" id="1798499"/>
    <lineage>
        <taxon>Bacteria</taxon>
        <taxon>Candidatus Kaiseribacteriota</taxon>
    </lineage>
</organism>
<dbReference type="EC" id="2.7.13.3" evidence="3"/>
<evidence type="ECO:0000313" key="15">
    <source>
        <dbReference type="Proteomes" id="UP000177107"/>
    </source>
</evidence>
<feature type="transmembrane region" description="Helical" evidence="12">
    <location>
        <begin position="205"/>
        <end position="225"/>
    </location>
</feature>
<evidence type="ECO:0000256" key="4">
    <source>
        <dbReference type="ARBA" id="ARBA00022475"/>
    </source>
</evidence>
<feature type="transmembrane region" description="Helical" evidence="12">
    <location>
        <begin position="268"/>
        <end position="289"/>
    </location>
</feature>
<dbReference type="InterPro" id="IPR050736">
    <property type="entry name" value="Sensor_HK_Regulatory"/>
</dbReference>
<keyword evidence="5" id="KW-0597">Phosphoprotein</keyword>
<dbReference type="PROSITE" id="PS50109">
    <property type="entry name" value="HIS_KIN"/>
    <property type="match status" value="1"/>
</dbReference>
<comment type="caution">
    <text evidence="14">The sequence shown here is derived from an EMBL/GenBank/DDBJ whole genome shotgun (WGS) entry which is preliminary data.</text>
</comment>
<evidence type="ECO:0000256" key="12">
    <source>
        <dbReference type="SAM" id="Phobius"/>
    </source>
</evidence>
<dbReference type="InterPro" id="IPR003661">
    <property type="entry name" value="HisK_dim/P_dom"/>
</dbReference>
<dbReference type="GO" id="GO:0005524">
    <property type="term" value="F:ATP binding"/>
    <property type="evidence" value="ECO:0007669"/>
    <property type="project" value="UniProtKB-KW"/>
</dbReference>
<reference evidence="14 15" key="1">
    <citation type="journal article" date="2016" name="Nat. Commun.">
        <title>Thousands of microbial genomes shed light on interconnected biogeochemical processes in an aquifer system.</title>
        <authorList>
            <person name="Anantharaman K."/>
            <person name="Brown C.T."/>
            <person name="Hug L.A."/>
            <person name="Sharon I."/>
            <person name="Castelle C.J."/>
            <person name="Probst A.J."/>
            <person name="Thomas B.C."/>
            <person name="Singh A."/>
            <person name="Wilkins M.J."/>
            <person name="Karaoz U."/>
            <person name="Brodie E.L."/>
            <person name="Williams K.H."/>
            <person name="Hubbard S.S."/>
            <person name="Banfield J.F."/>
        </authorList>
    </citation>
    <scope>NUCLEOTIDE SEQUENCE [LARGE SCALE GENOMIC DNA]</scope>
</reference>
<keyword evidence="10" id="KW-0902">Two-component regulatory system</keyword>
<dbReference type="InterPro" id="IPR004358">
    <property type="entry name" value="Sig_transdc_His_kin-like_C"/>
</dbReference>
<dbReference type="STRING" id="1798499.A3C95_00955"/>
<feature type="transmembrane region" description="Helical" evidence="12">
    <location>
        <begin position="143"/>
        <end position="167"/>
    </location>
</feature>
<dbReference type="AlphaFoldDB" id="A0A1F6E1U1"/>
<evidence type="ECO:0000256" key="5">
    <source>
        <dbReference type="ARBA" id="ARBA00022553"/>
    </source>
</evidence>
<keyword evidence="9" id="KW-0067">ATP-binding</keyword>
<evidence type="ECO:0000256" key="3">
    <source>
        <dbReference type="ARBA" id="ARBA00012438"/>
    </source>
</evidence>
<dbReference type="InterPro" id="IPR003594">
    <property type="entry name" value="HATPase_dom"/>
</dbReference>
<name>A0A1F6E1U1_9BACT</name>
<dbReference type="PRINTS" id="PR00344">
    <property type="entry name" value="BCTRLSENSOR"/>
</dbReference>
<comment type="catalytic activity">
    <reaction evidence="1">
        <text>ATP + protein L-histidine = ADP + protein N-phospho-L-histidine.</text>
        <dbReference type="EC" id="2.7.13.3"/>
    </reaction>
</comment>
<evidence type="ECO:0000256" key="11">
    <source>
        <dbReference type="ARBA" id="ARBA00023136"/>
    </source>
</evidence>
<comment type="subcellular location">
    <subcellularLocation>
        <location evidence="2">Cell membrane</location>
    </subcellularLocation>
</comment>
<evidence type="ECO:0000256" key="9">
    <source>
        <dbReference type="ARBA" id="ARBA00022840"/>
    </source>
</evidence>